<keyword evidence="1" id="KW-0812">Transmembrane</keyword>
<dbReference type="AlphaFoldDB" id="A0A6C0H575"/>
<organism evidence="2">
    <name type="scientific">viral metagenome</name>
    <dbReference type="NCBI Taxonomy" id="1070528"/>
    <lineage>
        <taxon>unclassified sequences</taxon>
        <taxon>metagenomes</taxon>
        <taxon>organismal metagenomes</taxon>
    </lineage>
</organism>
<evidence type="ECO:0000256" key="1">
    <source>
        <dbReference type="SAM" id="Phobius"/>
    </source>
</evidence>
<accession>A0A6C0H575</accession>
<reference evidence="2" key="1">
    <citation type="journal article" date="2020" name="Nature">
        <title>Giant virus diversity and host interactions through global metagenomics.</title>
        <authorList>
            <person name="Schulz F."/>
            <person name="Roux S."/>
            <person name="Paez-Espino D."/>
            <person name="Jungbluth S."/>
            <person name="Walsh D.A."/>
            <person name="Denef V.J."/>
            <person name="McMahon K.D."/>
            <person name="Konstantinidis K.T."/>
            <person name="Eloe-Fadrosh E.A."/>
            <person name="Kyrpides N.C."/>
            <person name="Woyke T."/>
        </authorList>
    </citation>
    <scope>NUCLEOTIDE SEQUENCE</scope>
    <source>
        <strain evidence="2">GVMAG-M-3300023179-63</strain>
    </source>
</reference>
<protein>
    <submittedName>
        <fullName evidence="2">Uncharacterized protein</fullName>
    </submittedName>
</protein>
<name>A0A6C0H575_9ZZZZ</name>
<feature type="transmembrane region" description="Helical" evidence="1">
    <location>
        <begin position="39"/>
        <end position="58"/>
    </location>
</feature>
<dbReference type="EMBL" id="MN739866">
    <property type="protein sequence ID" value="QHT75305.1"/>
    <property type="molecule type" value="Genomic_DNA"/>
</dbReference>
<evidence type="ECO:0000313" key="2">
    <source>
        <dbReference type="EMBL" id="QHT75305.1"/>
    </source>
</evidence>
<proteinExistence type="predicted"/>
<keyword evidence="1" id="KW-0472">Membrane</keyword>
<keyword evidence="1" id="KW-1133">Transmembrane helix</keyword>
<sequence length="238" mass="28583">MDYVENYDEFLTLLKNYTNVFYKNLLIKYLSNPNYLEMLYVKGLFLLKNIYILLFFYCTNINEVLLIVEKAYIYYIEFLIQINLNSMTIELTLRDAVLFTYKRTLLSYNKQNNNNMKTKINKELDNYLNILCNFFYLTANRNFIEYNESLNNINNYINLFVIKKITAIEELEKKLRKYIINNTNISEFNNIILVLRDKIEKNITTKLGIKINAKIHYLLDNYQTRNLVVANTSFIELD</sequence>